<evidence type="ECO:0000313" key="3">
    <source>
        <dbReference type="Proteomes" id="UP000257200"/>
    </source>
</evidence>
<dbReference type="InterPro" id="IPR013783">
    <property type="entry name" value="Ig-like_fold"/>
</dbReference>
<dbReference type="InParanoid" id="A0A3Q1FDS7"/>
<sequence length="390" mass="43687">MVYVFVVLLAHSQNWRVTYTQDRMCASKGSAVYMNCSYTYPAQVGGQENILMKKFWFVGKEEDLQERKLYKGRVKYDNDSALRIMDLKVEDSAEYKFRFITNRDKFSGVPGVTLTVTVYLHIILKTLSPSGEIVEGSSVNLTCSSDANPAANYTWYKENEKQPLRPGSIYNFASISSEDEGNYCCKSENKHGQNSSTLFISVQYAPKLPSVSGSVSGRSVNLTCSSDANPAANYTWYKENENSPKSSGQTFTITHAGPEQSGNYKCEVQNSRGRHSSTFHLVVVQISLDDPGEGLYLRLLSFLMCSLHFKPVMFLDCGRKPENLEKTHACTGRTCKVYAERFQEGGNTNRRSSSCNAKVLTTKATVQPYMNSGVAKNVFCEVTVTFYHQI</sequence>
<dbReference type="PANTHER" id="PTHR46013">
    <property type="entry name" value="VASCULAR CELL ADHESION MOLECULE 1"/>
    <property type="match status" value="1"/>
</dbReference>
<dbReference type="InterPro" id="IPR036179">
    <property type="entry name" value="Ig-like_dom_sf"/>
</dbReference>
<dbReference type="SMART" id="SM00408">
    <property type="entry name" value="IGc2"/>
    <property type="match status" value="2"/>
</dbReference>
<dbReference type="FunCoup" id="A0A3Q1FDS7">
    <property type="interactions" value="8"/>
</dbReference>
<dbReference type="InterPro" id="IPR003599">
    <property type="entry name" value="Ig_sub"/>
</dbReference>
<dbReference type="AlphaFoldDB" id="A0A3Q1FDS7"/>
<evidence type="ECO:0000259" key="1">
    <source>
        <dbReference type="PROSITE" id="PS50835"/>
    </source>
</evidence>
<feature type="domain" description="Ig-like" evidence="1">
    <location>
        <begin position="206"/>
        <end position="282"/>
    </location>
</feature>
<dbReference type="InterPro" id="IPR007110">
    <property type="entry name" value="Ig-like_dom"/>
</dbReference>
<evidence type="ECO:0000313" key="2">
    <source>
        <dbReference type="Ensembl" id="ENSAPOP00000016001.1"/>
    </source>
</evidence>
<name>A0A3Q1FDS7_9TELE</name>
<dbReference type="SUPFAM" id="SSF48726">
    <property type="entry name" value="Immunoglobulin"/>
    <property type="match status" value="3"/>
</dbReference>
<dbReference type="PROSITE" id="PS50835">
    <property type="entry name" value="IG_LIKE"/>
    <property type="match status" value="2"/>
</dbReference>
<accession>A0A3Q1FDS7</accession>
<dbReference type="CDD" id="cd00096">
    <property type="entry name" value="Ig"/>
    <property type="match status" value="1"/>
</dbReference>
<dbReference type="Pfam" id="PF13895">
    <property type="entry name" value="Ig_2"/>
    <property type="match status" value="2"/>
</dbReference>
<dbReference type="Proteomes" id="UP000257200">
    <property type="component" value="Unplaced"/>
</dbReference>
<keyword evidence="3" id="KW-1185">Reference proteome</keyword>
<organism evidence="2 3">
    <name type="scientific">Acanthochromis polyacanthus</name>
    <name type="common">spiny chromis</name>
    <dbReference type="NCBI Taxonomy" id="80966"/>
    <lineage>
        <taxon>Eukaryota</taxon>
        <taxon>Metazoa</taxon>
        <taxon>Chordata</taxon>
        <taxon>Craniata</taxon>
        <taxon>Vertebrata</taxon>
        <taxon>Euteleostomi</taxon>
        <taxon>Actinopterygii</taxon>
        <taxon>Neopterygii</taxon>
        <taxon>Teleostei</taxon>
        <taxon>Neoteleostei</taxon>
        <taxon>Acanthomorphata</taxon>
        <taxon>Ovalentaria</taxon>
        <taxon>Pomacentridae</taxon>
        <taxon>Acanthochromis</taxon>
    </lineage>
</organism>
<protein>
    <recommendedName>
        <fullName evidence="1">Ig-like domain-containing protein</fullName>
    </recommendedName>
</protein>
<dbReference type="STRING" id="80966.ENSAPOP00000016001"/>
<proteinExistence type="predicted"/>
<dbReference type="SMART" id="SM00409">
    <property type="entry name" value="IG"/>
    <property type="match status" value="3"/>
</dbReference>
<dbReference type="Gene3D" id="2.60.40.10">
    <property type="entry name" value="Immunoglobulins"/>
    <property type="match status" value="3"/>
</dbReference>
<dbReference type="Ensembl" id="ENSAPOT00000024826.1">
    <property type="protein sequence ID" value="ENSAPOP00000016001.1"/>
    <property type="gene ID" value="ENSAPOG00000019054.1"/>
</dbReference>
<dbReference type="PANTHER" id="PTHR46013:SF4">
    <property type="entry name" value="B-CELL RECEPTOR CD22-RELATED"/>
    <property type="match status" value="1"/>
</dbReference>
<reference evidence="2" key="2">
    <citation type="submission" date="2025-09" db="UniProtKB">
        <authorList>
            <consortium name="Ensembl"/>
        </authorList>
    </citation>
    <scope>IDENTIFICATION</scope>
</reference>
<reference evidence="2" key="1">
    <citation type="submission" date="2025-08" db="UniProtKB">
        <authorList>
            <consortium name="Ensembl"/>
        </authorList>
    </citation>
    <scope>IDENTIFICATION</scope>
</reference>
<feature type="domain" description="Ig-like" evidence="1">
    <location>
        <begin position="110"/>
        <end position="201"/>
    </location>
</feature>
<dbReference type="GeneTree" id="ENSGT01010000222294"/>
<dbReference type="InterPro" id="IPR003598">
    <property type="entry name" value="Ig_sub2"/>
</dbReference>